<dbReference type="InterPro" id="IPR000462">
    <property type="entry name" value="CDP-OH_P_trans"/>
</dbReference>
<dbReference type="PROSITE" id="PS00379">
    <property type="entry name" value="CDP_ALCOHOL_P_TRANSF"/>
    <property type="match status" value="1"/>
</dbReference>
<feature type="transmembrane region" description="Helical" evidence="3">
    <location>
        <begin position="33"/>
        <end position="59"/>
    </location>
</feature>
<accession>A0A2T0WM05</accession>
<keyword evidence="3" id="KW-1133">Transmembrane helix</keyword>
<dbReference type="Pfam" id="PF01066">
    <property type="entry name" value="CDP-OH_P_transf"/>
    <property type="match status" value="1"/>
</dbReference>
<dbReference type="GO" id="GO:0016020">
    <property type="term" value="C:membrane"/>
    <property type="evidence" value="ECO:0007669"/>
    <property type="project" value="InterPro"/>
</dbReference>
<dbReference type="InterPro" id="IPR048254">
    <property type="entry name" value="CDP_ALCOHOL_P_TRANSF_CS"/>
</dbReference>
<dbReference type="GO" id="GO:0008654">
    <property type="term" value="P:phospholipid biosynthetic process"/>
    <property type="evidence" value="ECO:0007669"/>
    <property type="project" value="InterPro"/>
</dbReference>
<evidence type="ECO:0000256" key="2">
    <source>
        <dbReference type="RuleBase" id="RU003750"/>
    </source>
</evidence>
<gene>
    <name evidence="4" type="ORF">CLV74_10947</name>
</gene>
<keyword evidence="3" id="KW-0472">Membrane</keyword>
<sequence length="211" mass="21880">MFDAAIRPLIDPALNRMGHALAGRGVSANGVTLAGLALGLTSAALIALGMTGAALMLLLASRLADGLDGAVARASRKTDFGGYLDITCDFLFYGAVPLGFVLLDPAQNGAAGAFLLTSFYVNGASFLGYAILAEKHRMQTSARGAKSLYFTGGLLEGFETIAFFALLCLWPAAFPVAAWIFGSLCFVTALSRILLARQVFGPDKTDTSGGS</sequence>
<dbReference type="Gene3D" id="1.20.120.1760">
    <property type="match status" value="1"/>
</dbReference>
<keyword evidence="3" id="KW-0812">Transmembrane</keyword>
<dbReference type="InterPro" id="IPR043130">
    <property type="entry name" value="CDP-OH_PTrfase_TM_dom"/>
</dbReference>
<keyword evidence="1 2" id="KW-0808">Transferase</keyword>
<reference evidence="4 5" key="1">
    <citation type="submission" date="2018-03" db="EMBL/GenBank/DDBJ databases">
        <title>Genomic Encyclopedia of Archaeal and Bacterial Type Strains, Phase II (KMG-II): from individual species to whole genera.</title>
        <authorList>
            <person name="Goeker M."/>
        </authorList>
    </citation>
    <scope>NUCLEOTIDE SEQUENCE [LARGE SCALE GENOMIC DNA]</scope>
    <source>
        <strain evidence="4 5">DSM 100212</strain>
    </source>
</reference>
<organism evidence="4 5">
    <name type="scientific">Donghicola tyrosinivorans</name>
    <dbReference type="NCBI Taxonomy" id="1652492"/>
    <lineage>
        <taxon>Bacteria</taxon>
        <taxon>Pseudomonadati</taxon>
        <taxon>Pseudomonadota</taxon>
        <taxon>Alphaproteobacteria</taxon>
        <taxon>Rhodobacterales</taxon>
        <taxon>Roseobacteraceae</taxon>
        <taxon>Donghicola</taxon>
    </lineage>
</organism>
<comment type="caution">
    <text evidence="4">The sequence shown here is derived from an EMBL/GenBank/DDBJ whole genome shotgun (WGS) entry which is preliminary data.</text>
</comment>
<feature type="transmembrane region" description="Helical" evidence="3">
    <location>
        <begin position="153"/>
        <end position="172"/>
    </location>
</feature>
<dbReference type="RefSeq" id="WP_106265535.1">
    <property type="nucleotide sequence ID" value="NZ_PVTQ01000009.1"/>
</dbReference>
<comment type="similarity">
    <text evidence="2">Belongs to the CDP-alcohol phosphatidyltransferase class-I family.</text>
</comment>
<evidence type="ECO:0000313" key="5">
    <source>
        <dbReference type="Proteomes" id="UP000238392"/>
    </source>
</evidence>
<keyword evidence="5" id="KW-1185">Reference proteome</keyword>
<feature type="transmembrane region" description="Helical" evidence="3">
    <location>
        <begin position="178"/>
        <end position="195"/>
    </location>
</feature>
<dbReference type="GO" id="GO:0016780">
    <property type="term" value="F:phosphotransferase activity, for other substituted phosphate groups"/>
    <property type="evidence" value="ECO:0007669"/>
    <property type="project" value="InterPro"/>
</dbReference>
<evidence type="ECO:0000256" key="1">
    <source>
        <dbReference type="ARBA" id="ARBA00022679"/>
    </source>
</evidence>
<evidence type="ECO:0000313" key="4">
    <source>
        <dbReference type="EMBL" id="PRY87727.1"/>
    </source>
</evidence>
<name>A0A2T0WM05_9RHOB</name>
<dbReference type="AlphaFoldDB" id="A0A2T0WM05"/>
<proteinExistence type="inferred from homology"/>
<dbReference type="Proteomes" id="UP000238392">
    <property type="component" value="Unassembled WGS sequence"/>
</dbReference>
<feature type="transmembrane region" description="Helical" evidence="3">
    <location>
        <begin position="109"/>
        <end position="132"/>
    </location>
</feature>
<feature type="transmembrane region" description="Helical" evidence="3">
    <location>
        <begin position="80"/>
        <end position="103"/>
    </location>
</feature>
<dbReference type="OrthoDB" id="9790577at2"/>
<dbReference type="EMBL" id="PVTQ01000009">
    <property type="protein sequence ID" value="PRY87727.1"/>
    <property type="molecule type" value="Genomic_DNA"/>
</dbReference>
<evidence type="ECO:0000256" key="3">
    <source>
        <dbReference type="SAM" id="Phobius"/>
    </source>
</evidence>
<protein>
    <submittedName>
        <fullName evidence="4">Phosphatidylglycerophosphate synthase</fullName>
    </submittedName>
</protein>